<sequence length="138" mass="15785">MYYCHFFAVIFLLCQTHLVRSNEPLLVVDPEETAETTKLPNAHSAAFVMGFILLCVLCYGLYRACRGHCGANKMPLTVNLEVGTMEELGAKGLEDYITEREAYMAIYGSRRDSIHRDMESHVCEFKPREKVKDTRQMV</sequence>
<evidence type="ECO:0000313" key="4">
    <source>
        <dbReference type="Proteomes" id="UP000827092"/>
    </source>
</evidence>
<dbReference type="AlphaFoldDB" id="A0AAV6UR03"/>
<dbReference type="EMBL" id="JAFNEN010000309">
    <property type="protein sequence ID" value="KAG8186228.1"/>
    <property type="molecule type" value="Genomic_DNA"/>
</dbReference>
<feature type="signal peptide" evidence="2">
    <location>
        <begin position="1"/>
        <end position="21"/>
    </location>
</feature>
<evidence type="ECO:0000313" key="3">
    <source>
        <dbReference type="EMBL" id="KAG8186228.1"/>
    </source>
</evidence>
<feature type="chain" id="PRO_5043910827" evidence="2">
    <location>
        <begin position="22"/>
        <end position="138"/>
    </location>
</feature>
<reference evidence="3 4" key="1">
    <citation type="journal article" date="2022" name="Nat. Ecol. Evol.">
        <title>A masculinizing supergene underlies an exaggerated male reproductive morph in a spider.</title>
        <authorList>
            <person name="Hendrickx F."/>
            <person name="De Corte Z."/>
            <person name="Sonet G."/>
            <person name="Van Belleghem S.M."/>
            <person name="Kostlbacher S."/>
            <person name="Vangestel C."/>
        </authorList>
    </citation>
    <scope>NUCLEOTIDE SEQUENCE [LARGE SCALE GENOMIC DNA]</scope>
    <source>
        <strain evidence="3">W744_W776</strain>
    </source>
</reference>
<dbReference type="Proteomes" id="UP000827092">
    <property type="component" value="Unassembled WGS sequence"/>
</dbReference>
<feature type="transmembrane region" description="Helical" evidence="1">
    <location>
        <begin position="45"/>
        <end position="65"/>
    </location>
</feature>
<proteinExistence type="predicted"/>
<keyword evidence="1" id="KW-1133">Transmembrane helix</keyword>
<evidence type="ECO:0000256" key="2">
    <source>
        <dbReference type="SAM" id="SignalP"/>
    </source>
</evidence>
<keyword evidence="4" id="KW-1185">Reference proteome</keyword>
<name>A0AAV6UR03_9ARAC</name>
<gene>
    <name evidence="3" type="ORF">JTE90_008755</name>
</gene>
<accession>A0AAV6UR03</accession>
<organism evidence="3 4">
    <name type="scientific">Oedothorax gibbosus</name>
    <dbReference type="NCBI Taxonomy" id="931172"/>
    <lineage>
        <taxon>Eukaryota</taxon>
        <taxon>Metazoa</taxon>
        <taxon>Ecdysozoa</taxon>
        <taxon>Arthropoda</taxon>
        <taxon>Chelicerata</taxon>
        <taxon>Arachnida</taxon>
        <taxon>Araneae</taxon>
        <taxon>Araneomorphae</taxon>
        <taxon>Entelegynae</taxon>
        <taxon>Araneoidea</taxon>
        <taxon>Linyphiidae</taxon>
        <taxon>Erigoninae</taxon>
        <taxon>Oedothorax</taxon>
    </lineage>
</organism>
<keyword evidence="2" id="KW-0732">Signal</keyword>
<comment type="caution">
    <text evidence="3">The sequence shown here is derived from an EMBL/GenBank/DDBJ whole genome shotgun (WGS) entry which is preliminary data.</text>
</comment>
<keyword evidence="1" id="KW-0472">Membrane</keyword>
<keyword evidence="1" id="KW-0812">Transmembrane</keyword>
<evidence type="ECO:0000256" key="1">
    <source>
        <dbReference type="SAM" id="Phobius"/>
    </source>
</evidence>
<protein>
    <submittedName>
        <fullName evidence="3">Uncharacterized protein</fullName>
    </submittedName>
</protein>